<sequence>MTALDPTPHLKRITRAEQVGRQLASSIQTWVTSEPARGEVQIADDRLSLSVILRLQQTPPLEEWCWSFGESVHHLRATLDNLVMSIAGAAAVPASKAKRVSFPVSATQQAWSKDRLKIKDLPIEYRTAIEAIQPFQRGDDQAARNDPLVLLRDLDNQDKHYIQVAGSLEPSELRHEGALVFESEAGARASLPPEVEVFATPFEDGQTLMHWRTKGRVADVKGSFNIVGQVQVALPGGRQEGVTQLLAALCVYTRQVVDYVTSA</sequence>
<name>A0ABS3S8A5_9ACTN</name>
<dbReference type="Proteomes" id="UP000680206">
    <property type="component" value="Unassembled WGS sequence"/>
</dbReference>
<protein>
    <submittedName>
        <fullName evidence="1">Uncharacterized protein</fullName>
    </submittedName>
</protein>
<evidence type="ECO:0000313" key="1">
    <source>
        <dbReference type="EMBL" id="MBO2465223.1"/>
    </source>
</evidence>
<comment type="caution">
    <text evidence="1">The sequence shown here is derived from an EMBL/GenBank/DDBJ whole genome shotgun (WGS) entry which is preliminary data.</text>
</comment>
<keyword evidence="2" id="KW-1185">Reference proteome</keyword>
<reference evidence="1 2" key="1">
    <citation type="submission" date="2021-03" db="EMBL/GenBank/DDBJ databases">
        <title>Actinomadura violae sp. nov., isolated from lichen in Thailand.</title>
        <authorList>
            <person name="Kanchanasin P."/>
            <person name="Saeng-In P."/>
            <person name="Phongsopitanun W."/>
            <person name="Yuki M."/>
            <person name="Kudo T."/>
            <person name="Ohkuma M."/>
            <person name="Tanasupawat S."/>
        </authorList>
    </citation>
    <scope>NUCLEOTIDE SEQUENCE [LARGE SCALE GENOMIC DNA]</scope>
    <source>
        <strain evidence="1 2">LCR2-06</strain>
    </source>
</reference>
<gene>
    <name evidence="1" type="ORF">J4709_47445</name>
</gene>
<dbReference type="EMBL" id="JAGEPF010000043">
    <property type="protein sequence ID" value="MBO2465223.1"/>
    <property type="molecule type" value="Genomic_DNA"/>
</dbReference>
<organism evidence="1 2">
    <name type="scientific">Actinomadura violacea</name>
    <dbReference type="NCBI Taxonomy" id="2819934"/>
    <lineage>
        <taxon>Bacteria</taxon>
        <taxon>Bacillati</taxon>
        <taxon>Actinomycetota</taxon>
        <taxon>Actinomycetes</taxon>
        <taxon>Streptosporangiales</taxon>
        <taxon>Thermomonosporaceae</taxon>
        <taxon>Actinomadura</taxon>
    </lineage>
</organism>
<dbReference type="RefSeq" id="WP_208252072.1">
    <property type="nucleotide sequence ID" value="NZ_JAGEPF010000043.1"/>
</dbReference>
<proteinExistence type="predicted"/>
<evidence type="ECO:0000313" key="2">
    <source>
        <dbReference type="Proteomes" id="UP000680206"/>
    </source>
</evidence>
<accession>A0ABS3S8A5</accession>